<keyword evidence="3" id="KW-0732">Signal</keyword>
<evidence type="ECO:0000259" key="4">
    <source>
        <dbReference type="Pfam" id="PF00021"/>
    </source>
</evidence>
<dbReference type="InterPro" id="IPR050918">
    <property type="entry name" value="CNF-like_PLA2_Inhibitor"/>
</dbReference>
<feature type="signal peptide" evidence="3">
    <location>
        <begin position="1"/>
        <end position="20"/>
    </location>
</feature>
<reference evidence="6" key="1">
    <citation type="submission" date="2025-08" db="UniProtKB">
        <authorList>
            <consortium name="RefSeq"/>
        </authorList>
    </citation>
    <scope>IDENTIFICATION</scope>
    <source>
        <strain evidence="6">J_2021</strain>
        <tissue evidence="6">Erythrocytes</tissue>
    </source>
</reference>
<dbReference type="RefSeq" id="XP_041425672.1">
    <property type="nucleotide sequence ID" value="XM_041569738.1"/>
</dbReference>
<dbReference type="PANTHER" id="PTHR20914">
    <property type="entry name" value="LY6/PLAUR DOMAIN-CONTAINING PROTEIN 8"/>
    <property type="match status" value="1"/>
</dbReference>
<dbReference type="Proteomes" id="UP000186698">
    <property type="component" value="Chromosome 7L"/>
</dbReference>
<dbReference type="InterPro" id="IPR045860">
    <property type="entry name" value="Snake_toxin-like_sf"/>
</dbReference>
<keyword evidence="2" id="KW-0964">Secreted</keyword>
<protein>
    <submittedName>
        <fullName evidence="6">Phospholipase A2 inhibitor and Ly6/PLAUR domain-containing protein-like isoform X1</fullName>
    </submittedName>
</protein>
<sequence>MRLSLGILSVLSALAATGHSLSCQNCTSASSTSCLGPSVTCAPDNVCAASYILTTVYGGPASKIYTLSCAPQSKCDKQGSISIPQAKIKQGISCCFTDNCTPTTPTLPVDSSQQNGLVCRSCISADSTWCYTSDTMQCTGEEKMCILQSTKITGSQSLSTAVRGCATKSICDIGSNSISTPQLSMDVKISCTSGSSGVHQGYIMLLLVPIALMKILY</sequence>
<feature type="domain" description="UPAR/Ly6" evidence="4">
    <location>
        <begin position="19"/>
        <end position="101"/>
    </location>
</feature>
<organism evidence="5 6">
    <name type="scientific">Xenopus laevis</name>
    <name type="common">African clawed frog</name>
    <dbReference type="NCBI Taxonomy" id="8355"/>
    <lineage>
        <taxon>Eukaryota</taxon>
        <taxon>Metazoa</taxon>
        <taxon>Chordata</taxon>
        <taxon>Craniata</taxon>
        <taxon>Vertebrata</taxon>
        <taxon>Euteleostomi</taxon>
        <taxon>Amphibia</taxon>
        <taxon>Batrachia</taxon>
        <taxon>Anura</taxon>
        <taxon>Pipoidea</taxon>
        <taxon>Pipidae</taxon>
        <taxon>Xenopodinae</taxon>
        <taxon>Xenopus</taxon>
        <taxon>Xenopus</taxon>
    </lineage>
</organism>
<feature type="domain" description="UPAR/Ly6" evidence="4">
    <location>
        <begin position="115"/>
        <end position="193"/>
    </location>
</feature>
<dbReference type="GeneID" id="121395657"/>
<proteinExistence type="predicted"/>
<dbReference type="Pfam" id="PF00021">
    <property type="entry name" value="UPAR_LY6"/>
    <property type="match status" value="2"/>
</dbReference>
<evidence type="ECO:0000313" key="5">
    <source>
        <dbReference type="Proteomes" id="UP000186698"/>
    </source>
</evidence>
<dbReference type="GO" id="GO:0005576">
    <property type="term" value="C:extracellular region"/>
    <property type="evidence" value="ECO:0007669"/>
    <property type="project" value="UniProtKB-SubCell"/>
</dbReference>
<keyword evidence="6" id="KW-0593">Phospholipase A2 inhibitor</keyword>
<name>A0A8J1L7Z1_XENLA</name>
<keyword evidence="5" id="KW-1185">Reference proteome</keyword>
<dbReference type="AlphaFoldDB" id="A0A8J1L7Z1"/>
<feature type="chain" id="PRO_5035263469" evidence="3">
    <location>
        <begin position="21"/>
        <end position="217"/>
    </location>
</feature>
<dbReference type="Gene3D" id="2.10.60.10">
    <property type="entry name" value="CD59"/>
    <property type="match status" value="2"/>
</dbReference>
<dbReference type="KEGG" id="xla:121395657"/>
<dbReference type="InterPro" id="IPR016054">
    <property type="entry name" value="LY6_UPA_recep-like"/>
</dbReference>
<dbReference type="OrthoDB" id="9907178at2759"/>
<dbReference type="SUPFAM" id="SSF57302">
    <property type="entry name" value="Snake toxin-like"/>
    <property type="match status" value="2"/>
</dbReference>
<evidence type="ECO:0000256" key="1">
    <source>
        <dbReference type="ARBA" id="ARBA00004613"/>
    </source>
</evidence>
<gene>
    <name evidence="6" type="primary">LOC121395657</name>
</gene>
<evidence type="ECO:0000256" key="2">
    <source>
        <dbReference type="ARBA" id="ARBA00022525"/>
    </source>
</evidence>
<dbReference type="CDD" id="cd23572">
    <property type="entry name" value="TFP_LU_ECD_PINLYP_rpt2"/>
    <property type="match status" value="1"/>
</dbReference>
<evidence type="ECO:0000313" key="6">
    <source>
        <dbReference type="RefSeq" id="XP_041425672.1"/>
    </source>
</evidence>
<evidence type="ECO:0000256" key="3">
    <source>
        <dbReference type="SAM" id="SignalP"/>
    </source>
</evidence>
<comment type="subcellular location">
    <subcellularLocation>
        <location evidence="1">Secreted</location>
    </subcellularLocation>
</comment>
<dbReference type="GO" id="GO:0019834">
    <property type="term" value="F:phospholipase A2 inhibitor activity"/>
    <property type="evidence" value="ECO:0007669"/>
    <property type="project" value="UniProtKB-KW"/>
</dbReference>
<dbReference type="PANTHER" id="PTHR20914:SF25">
    <property type="entry name" value="PHOSPHOLIPASE A2 INHIBITOR AND LY6_PLAUR DOMAIN-CONTAINING PROTEIN"/>
    <property type="match status" value="1"/>
</dbReference>
<accession>A0A8J1L7Z1</accession>
<dbReference type="PROSITE" id="PS51257">
    <property type="entry name" value="PROKAR_LIPOPROTEIN"/>
    <property type="match status" value="1"/>
</dbReference>